<sequence length="580" mass="60710">MQQYSPLLVKHPRIADEFCVTHQTGVTWYRAEEDIHRDGWEYLVNDHNSYEEYHNEDALDYETRRTMSSSVMAEPVRIRCFGSATLPSWLRGDNNSGVGKNSSTSTKTSITTAALSPALGDRRLCLLGLNNGSVVSVQWDASSLLYLREHRRSAGRSRFDNDAAASSHPQQQQRSMDVMLSLGEGNIPVCSTFLRSSNVLYSVGTDLGKVLLYDVSTAFHSGHGSAPPSAAGGGGGGCPFSQHHQPQQRRSFGAYTADSTSVPLTTLQLQGRITALEAVDASPLVVAASRFHAGPSPSPTVLDFGASSLVTSFLSGSPPAANNSVVSTGVPVGGGTPILGGSLGSSGERGGGLHHQNTVSGTFQSSTNNNPLNATTSSSMQGATVTTTTTTHVHGGGSGGSGSTGSSNRYTLQLMDLRVASQGVDPAASSLFSNNGAVGSSSNNGGSISNGGVVFGGGIDIVGASSFVGVSRGGVFAEHVAVHPTQPLIATCGKLCNSGMYGSQVPPRKLFVHLARLTLHCAGNRLPQRSRVALTDEASMTTAMTTTTTTRLRVGQETHRTWLALPLQMSESGPSTNFFF</sequence>
<keyword evidence="3" id="KW-1185">Reference proteome</keyword>
<accession>A0A0S4KGF7</accession>
<gene>
    <name evidence="2" type="ORF">BSAL_10720</name>
</gene>
<evidence type="ECO:0000313" key="2">
    <source>
        <dbReference type="EMBL" id="CUI14694.1"/>
    </source>
</evidence>
<name>A0A0S4KGF7_BODSA</name>
<organism evidence="2 3">
    <name type="scientific">Bodo saltans</name>
    <name type="common">Flagellated protozoan</name>
    <dbReference type="NCBI Taxonomy" id="75058"/>
    <lineage>
        <taxon>Eukaryota</taxon>
        <taxon>Discoba</taxon>
        <taxon>Euglenozoa</taxon>
        <taxon>Kinetoplastea</taxon>
        <taxon>Metakinetoplastina</taxon>
        <taxon>Eubodonida</taxon>
        <taxon>Bodonidae</taxon>
        <taxon>Bodo</taxon>
    </lineage>
</organism>
<dbReference type="VEuPathDB" id="TriTrypDB:BSAL_10720"/>
<evidence type="ECO:0000313" key="3">
    <source>
        <dbReference type="Proteomes" id="UP000051952"/>
    </source>
</evidence>
<feature type="compositionally biased region" description="Low complexity" evidence="1">
    <location>
        <begin position="384"/>
        <end position="393"/>
    </location>
</feature>
<feature type="region of interest" description="Disordered" evidence="1">
    <location>
        <begin position="223"/>
        <end position="251"/>
    </location>
</feature>
<dbReference type="Proteomes" id="UP000051952">
    <property type="component" value="Unassembled WGS sequence"/>
</dbReference>
<feature type="region of interest" description="Disordered" evidence="1">
    <location>
        <begin position="337"/>
        <end position="408"/>
    </location>
</feature>
<dbReference type="EMBL" id="CYKH01001539">
    <property type="protein sequence ID" value="CUI14694.1"/>
    <property type="molecule type" value="Genomic_DNA"/>
</dbReference>
<evidence type="ECO:0000256" key="1">
    <source>
        <dbReference type="SAM" id="MobiDB-lite"/>
    </source>
</evidence>
<proteinExistence type="predicted"/>
<feature type="compositionally biased region" description="Polar residues" evidence="1">
    <location>
        <begin position="355"/>
        <end position="383"/>
    </location>
</feature>
<reference evidence="3" key="1">
    <citation type="submission" date="2015-09" db="EMBL/GenBank/DDBJ databases">
        <authorList>
            <consortium name="Pathogen Informatics"/>
        </authorList>
    </citation>
    <scope>NUCLEOTIDE SEQUENCE [LARGE SCALE GENOMIC DNA]</scope>
    <source>
        <strain evidence="3">Lake Konstanz</strain>
    </source>
</reference>
<protein>
    <submittedName>
        <fullName evidence="2">Uncharacterized protein</fullName>
    </submittedName>
</protein>
<dbReference type="AlphaFoldDB" id="A0A0S4KGF7"/>
<feature type="compositionally biased region" description="Gly residues" evidence="1">
    <location>
        <begin position="337"/>
        <end position="350"/>
    </location>
</feature>
<feature type="compositionally biased region" description="Gly residues" evidence="1">
    <location>
        <begin position="394"/>
        <end position="403"/>
    </location>
</feature>